<feature type="compositionally biased region" description="Pro residues" evidence="2">
    <location>
        <begin position="499"/>
        <end position="509"/>
    </location>
</feature>
<evidence type="ECO:0000256" key="2">
    <source>
        <dbReference type="SAM" id="MobiDB-lite"/>
    </source>
</evidence>
<dbReference type="RefSeq" id="YP_009965139.1">
    <property type="nucleotide sequence ID" value="NC_051739.1"/>
</dbReference>
<keyword evidence="1" id="KW-1188">Viral release from host cell</keyword>
<feature type="region of interest" description="Disordered" evidence="2">
    <location>
        <begin position="561"/>
        <end position="614"/>
    </location>
</feature>
<gene>
    <name evidence="4" type="primary">16</name>
    <name evidence="4" type="ORF">SEA_PURKY_16</name>
</gene>
<reference evidence="4 5" key="1">
    <citation type="submission" date="2019-06" db="EMBL/GenBank/DDBJ databases">
        <authorList>
            <person name="English H.B."/>
            <person name="Hanline L.C."/>
            <person name="Salsman M.A."/>
            <person name="Wilgus G.V."/>
            <person name="Purks T."/>
            <person name="Korey C.A."/>
            <person name="Delesalle V.A."/>
            <person name="Garlena R.A."/>
            <person name="Russell D.A."/>
            <person name="Pope W.H."/>
            <person name="Jacobs-Sera D."/>
            <person name="Hatfull G.F."/>
        </authorList>
    </citation>
    <scope>NUCLEOTIDE SEQUENCE [LARGE SCALE GENOMIC DNA]</scope>
</reference>
<feature type="domain" description="Phage tail tape measure protein" evidence="3">
    <location>
        <begin position="215"/>
        <end position="415"/>
    </location>
</feature>
<feature type="compositionally biased region" description="Pro residues" evidence="2">
    <location>
        <begin position="564"/>
        <end position="577"/>
    </location>
</feature>
<proteinExistence type="predicted"/>
<accession>A0A514TWV2</accession>
<name>A0A514TWV2_9CAUD</name>
<evidence type="ECO:0000313" key="4">
    <source>
        <dbReference type="EMBL" id="QDK01122.1"/>
    </source>
</evidence>
<dbReference type="Pfam" id="PF10145">
    <property type="entry name" value="PhageMin_Tail"/>
    <property type="match status" value="1"/>
</dbReference>
<evidence type="ECO:0000259" key="3">
    <source>
        <dbReference type="Pfam" id="PF10145"/>
    </source>
</evidence>
<feature type="compositionally biased region" description="Basic and acidic residues" evidence="2">
    <location>
        <begin position="589"/>
        <end position="609"/>
    </location>
</feature>
<organism evidence="4 5">
    <name type="scientific">Mycobacterium phage Purky</name>
    <dbReference type="NCBI Taxonomy" id="2593351"/>
    <lineage>
        <taxon>Viruses</taxon>
        <taxon>Duplodnaviria</taxon>
        <taxon>Heunggongvirae</taxon>
        <taxon>Uroviricota</taxon>
        <taxon>Caudoviricetes</taxon>
        <taxon>Pclasvirinae</taxon>
        <taxon>Purkyvirus</taxon>
        <taxon>Purkyvirus purky</taxon>
    </lineage>
</organism>
<sequence>MVQMTVATELDDASLRRTANDIQRQFDRIGQDIGGDFMSAFASGARTNSAKVEKAMDAARDATGRLASEQAKLDDLLARGDAPRAKIIQQSERAAKARRDEERAIRQAADAYSEYTQGVRGAIAGAGASGRDMAGEFVGGFASSSALLRLGSAAGPIGLALAGVGTLGVVGGRKLADGIAQGLETLQTQDLFATRVGIDPQEMGRFGDAAGAAYARGWGESFEGNLKALQTGIQGGLIPRDATEAVAQQLVEQLQAVSAVIEEDPAQIARGVRNFVKTGLVGSYEDGFDLIVAATQKGLNVSDDLLDTLEEYGTKFRDLGITGQEALGLINQLWEGGARNVDVAADALKEFAISVVDSSDTTKTALTALGFDADDLATKFAQGGPAAKAAFGAVLEALASVKDPMEQERIGLDLFKTKWEDVGDAIHNLDLPSAASELGQVAGATDEASSALQRHQNEWTNLGRNIDETFRKFKEWLADSAIGKFFSQTLPEFLNAPFDQPPPAPPPAPGQGLGDSGIYGPPVQGPGLNGDGVQVPSDSALPPFLTPGLTGPGLVDPRITAPVPAQPTIPLGPPSPDAPDRGPGMSYDDAAKQVADDKKAGSGDAKRTFDPSQWSLDSVPFGSFPGEEDVFTGAPQTGMAPGAVVSGQVSTGPGYYEVDPQRVFDAETSRINAQTSLQNARYRYLEVMADADATEQDKYNAKAALISQGRSLQSAEMRLAEAQQGTWKKMEGAAKEFTTGMDALGAALDDDFGLGDGLSGFVENLIKTVGNLAAAPVLAQLNAISNASPIQGGYGLFGQFGAQNIAAGKSPLGFGTSSYGGYSPSAMGPAAFGGSMGANSNLAAMMSLAQWSSGKVKYAPASDLVNGLADCSGSVSDLVETLRDGRPNPGRLFTTTNFASDAEAAKLGFRPGFMPGALNVGVNPYPGQSGHMAATLPNGVNFEGGGATGGGAQYGGNAAGALDPQFEKHYYLPVGPTPTSPVATASAAAPAAPAAVIPDSVLYSPANTNPGLTTPNAPGPGLGLPGFGGGGALPFTGVGAPQAAPFAANSVIAGQSPAGPPGAQGGGFSGAAGGLTGAALSAGAAGLDMLAPGAGQAAQTSIQLANRTIGFLGQLGGIAASGVLETLSFGGSNPNADPLKTLPGRVLAGIAGARPALPNAAGQAQQQAQQQTGQGGPGQPAPGQSGGPLVHIDQVNQAPNQTPDSVANSVANQFKSAEISQGFRGR</sequence>
<dbReference type="GeneID" id="60336862"/>
<dbReference type="InterPro" id="IPR010090">
    <property type="entry name" value="Phage_tape_meas"/>
</dbReference>
<evidence type="ECO:0000313" key="5">
    <source>
        <dbReference type="Proteomes" id="UP000320930"/>
    </source>
</evidence>
<protein>
    <submittedName>
        <fullName evidence="4">Tape measure protein</fullName>
    </submittedName>
</protein>
<dbReference type="Proteomes" id="UP000320930">
    <property type="component" value="Segment"/>
</dbReference>
<keyword evidence="5" id="KW-1185">Reference proteome</keyword>
<dbReference type="GO" id="GO:0098003">
    <property type="term" value="P:viral tail assembly"/>
    <property type="evidence" value="ECO:0007669"/>
    <property type="project" value="UniProtKB-KW"/>
</dbReference>
<dbReference type="KEGG" id="vg:60336862"/>
<dbReference type="EMBL" id="MN096355">
    <property type="protein sequence ID" value="QDK01122.1"/>
    <property type="molecule type" value="Genomic_DNA"/>
</dbReference>
<evidence type="ECO:0000256" key="1">
    <source>
        <dbReference type="ARBA" id="ARBA00022465"/>
    </source>
</evidence>
<feature type="compositionally biased region" description="Polar residues" evidence="2">
    <location>
        <begin position="1194"/>
        <end position="1219"/>
    </location>
</feature>
<keyword evidence="1" id="KW-1245">Viral tail assembly</keyword>
<feature type="region of interest" description="Disordered" evidence="2">
    <location>
        <begin position="1158"/>
        <end position="1226"/>
    </location>
</feature>
<feature type="region of interest" description="Disordered" evidence="2">
    <location>
        <begin position="495"/>
        <end position="532"/>
    </location>
</feature>
<feature type="compositionally biased region" description="Low complexity" evidence="2">
    <location>
        <begin position="1158"/>
        <end position="1172"/>
    </location>
</feature>